<evidence type="ECO:0000256" key="9">
    <source>
        <dbReference type="ARBA" id="ARBA00022723"/>
    </source>
</evidence>
<keyword evidence="14" id="KW-0496">Mitochondrion</keyword>
<evidence type="ECO:0000256" key="16">
    <source>
        <dbReference type="ARBA" id="ARBA00047493"/>
    </source>
</evidence>
<evidence type="ECO:0000256" key="7">
    <source>
        <dbReference type="ARBA" id="ARBA00022563"/>
    </source>
</evidence>
<evidence type="ECO:0000256" key="18">
    <source>
        <dbReference type="PIRSR" id="PIRSR038895-1"/>
    </source>
</evidence>
<comment type="subcellular location">
    <subcellularLocation>
        <location evidence="3">Cytoplasm</location>
    </subcellularLocation>
    <subcellularLocation>
        <location evidence="1">Mitochondrion inner membrane</location>
    </subcellularLocation>
    <subcellularLocation>
        <location evidence="2">Mitochondrion matrix</location>
    </subcellularLocation>
</comment>
<dbReference type="InterPro" id="IPR001645">
    <property type="entry name" value="Folylpolyglutamate_synth"/>
</dbReference>
<feature type="binding site" evidence="19">
    <location>
        <position position="175"/>
    </location>
    <ligand>
        <name>Mg(2+)</name>
        <dbReference type="ChEBI" id="CHEBI:18420"/>
        <label>1</label>
    </ligand>
</feature>
<keyword evidence="21" id="KW-1185">Reference proteome</keyword>
<feature type="binding site" evidence="19">
    <location>
        <position position="251"/>
    </location>
    <ligand>
        <name>Mg(2+)</name>
        <dbReference type="ChEBI" id="CHEBI:18420"/>
        <label>1</label>
    </ligand>
</feature>
<dbReference type="Proteomes" id="UP001373714">
    <property type="component" value="Unassembled WGS sequence"/>
</dbReference>
<evidence type="ECO:0000256" key="8">
    <source>
        <dbReference type="ARBA" id="ARBA00022598"/>
    </source>
</evidence>
<organism evidence="20 21">
    <name type="scientific">Orbilia blumenaviensis</name>
    <dbReference type="NCBI Taxonomy" id="1796055"/>
    <lineage>
        <taxon>Eukaryota</taxon>
        <taxon>Fungi</taxon>
        <taxon>Dikarya</taxon>
        <taxon>Ascomycota</taxon>
        <taxon>Pezizomycotina</taxon>
        <taxon>Orbiliomycetes</taxon>
        <taxon>Orbiliales</taxon>
        <taxon>Orbiliaceae</taxon>
        <taxon>Orbilia</taxon>
    </lineage>
</organism>
<dbReference type="Gene3D" id="3.40.1190.10">
    <property type="entry name" value="Mur-like, catalytic domain"/>
    <property type="match status" value="1"/>
</dbReference>
<comment type="similarity">
    <text evidence="5 17">Belongs to the folylpolyglutamate synthase family.</text>
</comment>
<keyword evidence="11" id="KW-0999">Mitochondrion inner membrane</keyword>
<reference evidence="20 21" key="1">
    <citation type="submission" date="2019-10" db="EMBL/GenBank/DDBJ databases">
        <authorList>
            <person name="Palmer J.M."/>
        </authorList>
    </citation>
    <scope>NUCLEOTIDE SEQUENCE [LARGE SCALE GENOMIC DNA]</scope>
    <source>
        <strain evidence="20 21">TWF730</strain>
    </source>
</reference>
<proteinExistence type="inferred from homology"/>
<evidence type="ECO:0000256" key="17">
    <source>
        <dbReference type="PIRNR" id="PIRNR038895"/>
    </source>
</evidence>
<protein>
    <recommendedName>
        <fullName evidence="17">Folylpolyglutamate synthase</fullName>
        <ecNumber evidence="17">6.3.2.17</ecNumber>
    </recommendedName>
    <alternativeName>
        <fullName evidence="17">Folylpoly-gamma-glutamate synthetase</fullName>
    </alternativeName>
    <alternativeName>
        <fullName evidence="17">Tetrahydrofolylpolyglutamate synthase</fullName>
    </alternativeName>
</protein>
<sequence>MKYTRPLPFFRVSSGRPPLQQCRSYNSPPNPTFASTISTPAKLGSLRAYSSDTSEMAQIEASPAPAGTTGERTYAAGCRGTQDAITALNSFQSNFAALEALRKNPGYSNQKSMPEMIEWFRRAEYKPSDFTPLSILHVAGTKGKGSTCAFITSILRQYSLSPDYQFPRKIGTYTSPHLKAVRERIQINGHPISEALFTKYFFELYDRLEESGRREGLGGLSDGHKPMYFRFLTMLALHTYLREGCDTVILEVGVGGEHDSTNVVEAPTVTGITRLGIDHVGLLGHTLGSIAWHKAGIFKTGSKGMSVPQEEEAMKTINERVEEKKIDFEVVPVLKGIEKVKLGLAGEFQKGNASLAVKMVEEHIKRCTGKDIGVGTGETLPEEVKKGLETAVWKGRCQIIAEDGVEWCVDGAHTKDSIMEAGKWFASVDRSEYKNIVLLFNQQTRDAQQLAKDLNQILKDQLGGDIFTHVFFTTNRTYSDHTTKLDLISINISSEAVDTLKVQKGLAKAWPETGSTAEVHVMETIQETVEAIRKLEGKSQVLVTGSLHLVGGFLEVVEDGEDAAILPN</sequence>
<feature type="binding site" evidence="18">
    <location>
        <position position="396"/>
    </location>
    <ligand>
        <name>ATP</name>
        <dbReference type="ChEBI" id="CHEBI:30616"/>
    </ligand>
</feature>
<evidence type="ECO:0000256" key="4">
    <source>
        <dbReference type="ARBA" id="ARBA00005150"/>
    </source>
</evidence>
<dbReference type="PANTHER" id="PTHR11136">
    <property type="entry name" value="FOLYLPOLYGLUTAMATE SYNTHASE-RELATED"/>
    <property type="match status" value="1"/>
</dbReference>
<evidence type="ECO:0000313" key="21">
    <source>
        <dbReference type="Proteomes" id="UP001373714"/>
    </source>
</evidence>
<dbReference type="PROSITE" id="PS01012">
    <property type="entry name" value="FOLYLPOLYGLU_SYNT_2"/>
    <property type="match status" value="1"/>
</dbReference>
<comment type="pathway">
    <text evidence="4 17">Cofactor biosynthesis; tetrahydrofolylpolyglutamate biosynthesis.</text>
</comment>
<dbReference type="InterPro" id="IPR023600">
    <property type="entry name" value="Folylpolyglutamate_synth_euk"/>
</dbReference>
<dbReference type="PROSITE" id="PS01011">
    <property type="entry name" value="FOLYLPOLYGLU_SYNT_1"/>
    <property type="match status" value="1"/>
</dbReference>
<keyword evidence="10 18" id="KW-0547">Nucleotide-binding</keyword>
<name>A0AAV9UUU5_9PEZI</name>
<keyword evidence="13 19" id="KW-0460">Magnesium</keyword>
<evidence type="ECO:0000256" key="3">
    <source>
        <dbReference type="ARBA" id="ARBA00004496"/>
    </source>
</evidence>
<evidence type="ECO:0000256" key="14">
    <source>
        <dbReference type="ARBA" id="ARBA00023128"/>
    </source>
</evidence>
<dbReference type="PANTHER" id="PTHR11136:SF5">
    <property type="entry name" value="FOLYLPOLYGLUTAMATE SYNTHASE, MITOCHONDRIAL"/>
    <property type="match status" value="1"/>
</dbReference>
<dbReference type="EMBL" id="JAVHNS010000007">
    <property type="protein sequence ID" value="KAK6349247.1"/>
    <property type="molecule type" value="Genomic_DNA"/>
</dbReference>
<dbReference type="GO" id="GO:0005759">
    <property type="term" value="C:mitochondrial matrix"/>
    <property type="evidence" value="ECO:0007669"/>
    <property type="project" value="UniProtKB-SubCell"/>
</dbReference>
<dbReference type="GO" id="GO:0006730">
    <property type="term" value="P:one-carbon metabolic process"/>
    <property type="evidence" value="ECO:0007669"/>
    <property type="project" value="UniProtKB-KW"/>
</dbReference>
<keyword evidence="8 17" id="KW-0436">Ligase</keyword>
<dbReference type="EC" id="6.3.2.17" evidence="17"/>
<dbReference type="InterPro" id="IPR018109">
    <property type="entry name" value="Folylpolyglutamate_synth_CS"/>
</dbReference>
<keyword evidence="7 17" id="KW-0554">One-carbon metabolism</keyword>
<dbReference type="InterPro" id="IPR036565">
    <property type="entry name" value="Mur-like_cat_sf"/>
</dbReference>
<evidence type="ECO:0000256" key="11">
    <source>
        <dbReference type="ARBA" id="ARBA00022792"/>
    </source>
</evidence>
<keyword evidence="15" id="KW-0472">Membrane</keyword>
<dbReference type="SUPFAM" id="SSF53623">
    <property type="entry name" value="MurD-like peptide ligases, catalytic domain"/>
    <property type="match status" value="1"/>
</dbReference>
<gene>
    <name evidence="20" type="primary">MET7</name>
    <name evidence="20" type="ORF">TWF730_009998</name>
</gene>
<evidence type="ECO:0000256" key="10">
    <source>
        <dbReference type="ARBA" id="ARBA00022741"/>
    </source>
</evidence>
<evidence type="ECO:0000256" key="5">
    <source>
        <dbReference type="ARBA" id="ARBA00008276"/>
    </source>
</evidence>
<comment type="catalytic activity">
    <reaction evidence="16 17">
        <text>(6S)-5,6,7,8-tetrahydrofolyl-(gamma-L-Glu)(n) + L-glutamate + ATP = (6S)-5,6,7,8-tetrahydrofolyl-(gamma-L-Glu)(n+1) + ADP + phosphate + H(+)</text>
        <dbReference type="Rhea" id="RHEA:10580"/>
        <dbReference type="Rhea" id="RHEA-COMP:14738"/>
        <dbReference type="Rhea" id="RHEA-COMP:14740"/>
        <dbReference type="ChEBI" id="CHEBI:15378"/>
        <dbReference type="ChEBI" id="CHEBI:29985"/>
        <dbReference type="ChEBI" id="CHEBI:30616"/>
        <dbReference type="ChEBI" id="CHEBI:43474"/>
        <dbReference type="ChEBI" id="CHEBI:141005"/>
        <dbReference type="ChEBI" id="CHEBI:456216"/>
        <dbReference type="EC" id="6.3.2.17"/>
    </reaction>
</comment>
<accession>A0AAV9UUU5</accession>
<dbReference type="SUPFAM" id="SSF53244">
    <property type="entry name" value="MurD-like peptide ligases, peptide-binding domain"/>
    <property type="match status" value="1"/>
</dbReference>
<dbReference type="GO" id="GO:0004326">
    <property type="term" value="F:tetrahydrofolylpolyglutamate synthase activity"/>
    <property type="evidence" value="ECO:0007669"/>
    <property type="project" value="UniProtKB-EC"/>
</dbReference>
<evidence type="ECO:0000256" key="12">
    <source>
        <dbReference type="ARBA" id="ARBA00022840"/>
    </source>
</evidence>
<evidence type="ECO:0000256" key="19">
    <source>
        <dbReference type="PIRSR" id="PIRSR038895-2"/>
    </source>
</evidence>
<dbReference type="NCBIfam" id="TIGR01499">
    <property type="entry name" value="folC"/>
    <property type="match status" value="1"/>
</dbReference>
<dbReference type="Gene3D" id="3.90.190.20">
    <property type="entry name" value="Mur ligase, C-terminal domain"/>
    <property type="match status" value="1"/>
</dbReference>
<dbReference type="FunFam" id="3.40.1190.10:FF:000009">
    <property type="entry name" value="Folylpolyglutamate synthase"/>
    <property type="match status" value="1"/>
</dbReference>
<evidence type="ECO:0000256" key="13">
    <source>
        <dbReference type="ARBA" id="ARBA00022842"/>
    </source>
</evidence>
<comment type="cofactor">
    <cofactor evidence="17">
        <name>a monovalent cation</name>
        <dbReference type="ChEBI" id="CHEBI:60242"/>
    </cofactor>
    <text evidence="17">A monovalent cation.</text>
</comment>
<dbReference type="InterPro" id="IPR036615">
    <property type="entry name" value="Mur_ligase_C_dom_sf"/>
</dbReference>
<feature type="binding site" evidence="19">
    <location>
        <position position="279"/>
    </location>
    <ligand>
        <name>Mg(2+)</name>
        <dbReference type="ChEBI" id="CHEBI:18420"/>
        <label>1</label>
    </ligand>
</feature>
<evidence type="ECO:0000313" key="20">
    <source>
        <dbReference type="EMBL" id="KAK6349247.1"/>
    </source>
</evidence>
<evidence type="ECO:0000256" key="1">
    <source>
        <dbReference type="ARBA" id="ARBA00004273"/>
    </source>
</evidence>
<dbReference type="AlphaFoldDB" id="A0AAV9UUU5"/>
<keyword evidence="9 19" id="KW-0479">Metal-binding</keyword>
<comment type="caution">
    <text evidence="20">The sequence shown here is derived from an EMBL/GenBank/DDBJ whole genome shotgun (WGS) entry which is preliminary data.</text>
</comment>
<evidence type="ECO:0000256" key="15">
    <source>
        <dbReference type="ARBA" id="ARBA00023136"/>
    </source>
</evidence>
<keyword evidence="12 18" id="KW-0067">ATP-binding</keyword>
<evidence type="ECO:0000256" key="6">
    <source>
        <dbReference type="ARBA" id="ARBA00022490"/>
    </source>
</evidence>
<evidence type="ECO:0000256" key="2">
    <source>
        <dbReference type="ARBA" id="ARBA00004305"/>
    </source>
</evidence>
<dbReference type="GO" id="GO:0005743">
    <property type="term" value="C:mitochondrial inner membrane"/>
    <property type="evidence" value="ECO:0007669"/>
    <property type="project" value="UniProtKB-SubCell"/>
</dbReference>
<keyword evidence="6" id="KW-0963">Cytoplasm</keyword>
<dbReference type="GO" id="GO:0005829">
    <property type="term" value="C:cytosol"/>
    <property type="evidence" value="ECO:0007669"/>
    <property type="project" value="TreeGrafter"/>
</dbReference>
<dbReference type="PIRSF" id="PIRSF038895">
    <property type="entry name" value="FPGS"/>
    <property type="match status" value="1"/>
</dbReference>
<comment type="function">
    <text evidence="17">Catalyzes conversion of folates to polyglutamate derivatives allowing concentration of folate compounds in the cell and the intracellular retention of these cofactors, which are important substrates for most of the folate-dependent enzymes that are involved in one-carbon transfer reactions involved in purine, pyrimidine and amino acid synthesis.</text>
</comment>
<feature type="binding site" evidence="18">
    <location>
        <position position="410"/>
    </location>
    <ligand>
        <name>ATP</name>
        <dbReference type="ChEBI" id="CHEBI:30616"/>
    </ligand>
</feature>
<dbReference type="GO" id="GO:0005524">
    <property type="term" value="F:ATP binding"/>
    <property type="evidence" value="ECO:0007669"/>
    <property type="project" value="UniProtKB-KW"/>
</dbReference>
<dbReference type="GO" id="GO:0046872">
    <property type="term" value="F:metal ion binding"/>
    <property type="evidence" value="ECO:0007669"/>
    <property type="project" value="UniProtKB-KW"/>
</dbReference>